<keyword evidence="2" id="KW-1185">Reference proteome</keyword>
<proteinExistence type="predicted"/>
<reference evidence="1 2" key="1">
    <citation type="journal article" date="2010" name="Environ. Microbiol.">
        <title>Genomic analysis of oceanic cyanobacterial myoviruses compared with T4-like myoviruses from diverse hosts and environments.</title>
        <authorList>
            <person name="Sullivan M.B."/>
            <person name="Huang K.H."/>
            <person name="Ignacio-Espinoza J.C."/>
            <person name="Berlin A.M."/>
            <person name="Kelly L."/>
            <person name="Weigele P.R."/>
            <person name="DeFrancesco A.S."/>
            <person name="Kern S.E."/>
            <person name="Thompson L.R."/>
            <person name="Young S."/>
            <person name="Yandava C."/>
            <person name="Fu R."/>
            <person name="Krastins B."/>
            <person name="Chase M."/>
            <person name="Sarracino D."/>
            <person name="Osburne M.S."/>
            <person name="Henn M.R."/>
            <person name="Chisholm S.W."/>
        </authorList>
    </citation>
    <scope>NUCLEOTIDE SEQUENCE [LARGE SCALE GENOMIC DNA]</scope>
    <source>
        <strain evidence="1">M4-259</strain>
    </source>
</reference>
<sequence>MALTRLKNVFTSKTGRCLYVNSDDFDASDAFDNRGNSPNRPFKSIQRALVEAARFSYKSGQFNDTFESFSIVLYPGDYVIDNRPGTNTTGQAFTDDDILELSASSDMTLVDESGNVNPNNVLYKFNSVEGGVIVPRGTSIVGMDLRKTKLRPLYVPDPASGSIASSAVFRVTGGCYFWQFSFFDGISQGVYKDPAQPSASSPPTYSHHKLTCFEYADGKNILSSVNDTSGNALSVSDLQLYYQKVAKGWSDIPDSTSVISADELQARVEENRIVGPNTAGPKTINSIVTDFVSTNVFTTTAEVTTADAHGFSVGTPVLLEGVTGTDASRFNGSFFISAIPTPTTFRYTIKNPVTGAPSGNPTAGGSTVKVEVDNVDSSSPYIFNISLRSTWGMQGMHADGSKATGFKSMVVAQFTGVSLQKDDNAFIKWDGSAYIAGSHTDGDSIFKASYRNFHVKCSNDSVIQAVSVFAVGFADHFVAESGGDQSITNSNSNFGSCALRAKGFKTTPFTQDKAGTITHIIPPQKLARTYAAVGGYTFTLTFNNKLVQASPANNSHGIAVGDYIRFGTADHPESYLVSAVASGTGELTLNRGYRNISSAVSGASQTAYKGTVSEIPVGYVALDVQKIQDNASQGNSQWAINQSGISVGDSVINGGNSYLATSVAGSGSTAGAGSGPVHTSGAVVDNEVTWAYIGAVNTRLYLYGYTSIATKPPYKLQGFSIGARKQDKVYVSLIDGSTQSTFAALVTPDGSTSPADSKYTDITVQGYTPGDTNHPLQYDTYQQNWYLRVTAATSGDASVNGTTGYEGIHYHLGNETFYANSLFTGSSYTQRIADNRSSRDRTYRVRYTVDNSTSLSREPINGYVIQPRNVPTGQSYADVFYIYDIQVEQELKKSVQDGIYYMTVLKGSISPTNGNLTQFSFAQNINNLYPTLDKDNPTEDPNEATSIASNVTVGLVETTNAATPGVEDLSLSITKEAMGDWIIESRNQYTNASTSDAAVDGFITLEARDGEASEVDKALRMVEVNSTGGTATELRRPSILRSGNHTFEYVGFGPGNYSTGLPSVQNRVLTDAETLLAQSQKEDGGIAFYSGLNSNGDLFIGNTRISAVTGEEASLDTPSLSIVGETANLRPVFDEIIVRDKITVENTQLTSVFKGSIEVNEDAVISKNLEAADITIKGEASNNEATKKINVTLGVPSTAAAANAGDFAFEGNISAGQHLGYYWTGAAWAKFGLTDTGNLQVTGGAASGSTWTDGAGDLQLKNGLGIDIQSTGTLRVTGTGATSLGGNLTVTGTSEFNSAVNIDADFAVRTSAGVSKFTVDDATGNTGIVGTLTVNGTTQLGNDVASDLLTLNSRINTDVDPEASGTRDIGSSTLKWKDGHFSGTVDATTFTGALTGNVTANSGTSTFNNITVNGLVTGNISGNSGTATQLETARNIGGVSFNGTANIDLPGVNTGGNQNTSGTATQADNINIDETNNNASYQVTFSAQNNTGYNRQYIDSDDGHLVWNPNTWTLTGLNISATTISATTFGSLTQNCRGTRTVSTGNPAGGSDGDIWYKY</sequence>
<dbReference type="Proteomes" id="UP000006538">
    <property type="component" value="Segment"/>
</dbReference>
<dbReference type="EMBL" id="GU075905">
    <property type="protein sequence ID" value="ADO99812.1"/>
    <property type="molecule type" value="Genomic_DNA"/>
</dbReference>
<protein>
    <submittedName>
        <fullName evidence="1">Fiber</fullName>
    </submittedName>
</protein>
<gene>
    <name evidence="1" type="ORF">PHM2_034</name>
</gene>
<dbReference type="RefSeq" id="YP_004323403.1">
    <property type="nucleotide sequence ID" value="NC_015284.1"/>
</dbReference>
<organism evidence="1 2">
    <name type="scientific">Prochlorococcus phage P-HM2</name>
    <dbReference type="NCBI Taxonomy" id="445696"/>
    <lineage>
        <taxon>Viruses</taxon>
        <taxon>Duplodnaviria</taxon>
        <taxon>Heunggongvirae</taxon>
        <taxon>Uroviricota</taxon>
        <taxon>Caudoviricetes</taxon>
        <taxon>Eurybiavirus</taxon>
        <taxon>Eurybiavirus PHM2</taxon>
    </lineage>
</organism>
<evidence type="ECO:0000313" key="1">
    <source>
        <dbReference type="EMBL" id="ADO99812.1"/>
    </source>
</evidence>
<dbReference type="GeneID" id="10327905"/>
<evidence type="ECO:0000313" key="2">
    <source>
        <dbReference type="Proteomes" id="UP000006538"/>
    </source>
</evidence>
<accession>E3SSN4</accession>
<name>E3SSN4_9CAUD</name>
<dbReference type="KEGG" id="vg:10327905"/>